<protein>
    <recommendedName>
        <fullName evidence="3">Alpha/beta hydrolase fold-3 domain-containing protein</fullName>
    </recommendedName>
</protein>
<dbReference type="Gene3D" id="3.40.50.1820">
    <property type="entry name" value="alpha/beta hydrolase"/>
    <property type="match status" value="1"/>
</dbReference>
<dbReference type="InterPro" id="IPR013094">
    <property type="entry name" value="AB_hydrolase_3"/>
</dbReference>
<comment type="similarity">
    <text evidence="1">Belongs to the 'GDXG' lipolytic enzyme family.</text>
</comment>
<dbReference type="GO" id="GO:0019433">
    <property type="term" value="P:triglyceride catabolic process"/>
    <property type="evidence" value="ECO:0007669"/>
    <property type="project" value="TreeGrafter"/>
</dbReference>
<feature type="domain" description="Alpha/beta hydrolase fold-3" evidence="3">
    <location>
        <begin position="110"/>
        <end position="311"/>
    </location>
</feature>
<organism evidence="4 5">
    <name type="scientific">Streptococcus pluranimalium</name>
    <dbReference type="NCBI Taxonomy" id="82348"/>
    <lineage>
        <taxon>Bacteria</taxon>
        <taxon>Bacillati</taxon>
        <taxon>Bacillota</taxon>
        <taxon>Bacilli</taxon>
        <taxon>Lactobacillales</taxon>
        <taxon>Streptococcaceae</taxon>
        <taxon>Streptococcus</taxon>
    </lineage>
</organism>
<evidence type="ECO:0000259" key="3">
    <source>
        <dbReference type="Pfam" id="PF07859"/>
    </source>
</evidence>
<keyword evidence="5" id="KW-1185">Reference proteome</keyword>
<dbReference type="GO" id="GO:0004806">
    <property type="term" value="F:triacylglycerol lipase activity"/>
    <property type="evidence" value="ECO:0007669"/>
    <property type="project" value="TreeGrafter"/>
</dbReference>
<evidence type="ECO:0000313" key="4">
    <source>
        <dbReference type="EMBL" id="AUW96951.1"/>
    </source>
</evidence>
<evidence type="ECO:0000313" key="5">
    <source>
        <dbReference type="Proteomes" id="UP000238956"/>
    </source>
</evidence>
<dbReference type="InterPro" id="IPR002168">
    <property type="entry name" value="Lipase_GDXG_HIS_AS"/>
</dbReference>
<evidence type="ECO:0000256" key="1">
    <source>
        <dbReference type="ARBA" id="ARBA00010515"/>
    </source>
</evidence>
<reference evidence="4 5" key="1">
    <citation type="submission" date="2017-12" db="EMBL/GenBank/DDBJ databases">
        <authorList>
            <person name="Hurst M.R.H."/>
        </authorList>
    </citation>
    <scope>NUCLEOTIDE SEQUENCE [LARGE SCALE GENOMIC DNA]</scope>
    <source>
        <strain evidence="4 5">TH11417</strain>
    </source>
</reference>
<dbReference type="KEGG" id="splr:C0J00_07390"/>
<dbReference type="AlphaFoldDB" id="A0A2L0D5U5"/>
<dbReference type="RefSeq" id="WP_104968273.1">
    <property type="nucleotide sequence ID" value="NZ_CP025536.1"/>
</dbReference>
<dbReference type="GO" id="GO:0005829">
    <property type="term" value="C:cytosol"/>
    <property type="evidence" value="ECO:0007669"/>
    <property type="project" value="TreeGrafter"/>
</dbReference>
<dbReference type="Proteomes" id="UP000238956">
    <property type="component" value="Chromosome"/>
</dbReference>
<dbReference type="EMBL" id="CP025536">
    <property type="protein sequence ID" value="AUW96951.1"/>
    <property type="molecule type" value="Genomic_DNA"/>
</dbReference>
<dbReference type="PANTHER" id="PTHR23025">
    <property type="entry name" value="TRIACYLGLYCEROL LIPASE"/>
    <property type="match status" value="1"/>
</dbReference>
<accession>A0A2L0D5U5</accession>
<dbReference type="OrthoDB" id="9815425at2"/>
<keyword evidence="2" id="KW-0378">Hydrolase</keyword>
<dbReference type="PROSITE" id="PS01173">
    <property type="entry name" value="LIPASE_GDXG_HIS"/>
    <property type="match status" value="1"/>
</dbReference>
<dbReference type="SUPFAM" id="SSF53474">
    <property type="entry name" value="alpha/beta-Hydrolases"/>
    <property type="match status" value="1"/>
</dbReference>
<dbReference type="InterPro" id="IPR029058">
    <property type="entry name" value="AB_hydrolase_fold"/>
</dbReference>
<dbReference type="PANTHER" id="PTHR23025:SF4">
    <property type="entry name" value="ALPHA_BETA HYDROLASE FOLD-3 DOMAIN-CONTAINING PROTEIN"/>
    <property type="match status" value="1"/>
</dbReference>
<reference evidence="4 5" key="2">
    <citation type="submission" date="2018-02" db="EMBL/GenBank/DDBJ databases">
        <title>Whole genome sequencing analysis of Streptococcus pluranimalium isolated from cattle infected mastitis in China.</title>
        <authorList>
            <person name="Zhang J.-R."/>
            <person name="Hu G.-Z."/>
        </authorList>
    </citation>
    <scope>NUCLEOTIDE SEQUENCE [LARGE SCALE GENOMIC DNA]</scope>
    <source>
        <strain evidence="4 5">TH11417</strain>
    </source>
</reference>
<dbReference type="GeneID" id="98393731"/>
<evidence type="ECO:0000256" key="2">
    <source>
        <dbReference type="ARBA" id="ARBA00022801"/>
    </source>
</evidence>
<name>A0A2L0D5U5_9STRE</name>
<dbReference type="Pfam" id="PF07859">
    <property type="entry name" value="Abhydrolase_3"/>
    <property type="match status" value="1"/>
</dbReference>
<proteinExistence type="inferred from homology"/>
<dbReference type="GO" id="GO:0004771">
    <property type="term" value="F:sterol ester esterase activity"/>
    <property type="evidence" value="ECO:0007669"/>
    <property type="project" value="TreeGrafter"/>
</dbReference>
<gene>
    <name evidence="4" type="ORF">C0J00_07390</name>
</gene>
<sequence length="342" mass="37904">MIQPTPFNPLKLGAYLISKIPTRVLGAAVKPVVNQKGDHLDPAVALSLSILNKTNHDFITMSLEEGRKTIDREGQLADFVSRRGIDIQDENVAGIPIRRYRYQGSHKGTIVFIHGGGWVLGSITSHDSTCAYLAQQTGAEIISLGYPLAPEHQFPSAVKTIDAFLDHAIEVDDIILMGDSAGGNLTLTVTLDRIMNQKKLPLGLVPLVPVIDLADMSTDSYQEFKEGYFLTANQMHWYKNHYVNPDDDVKNPLISPKYADDTLLKQLPQTHIFSAGFDVLRDEGMQFGERLKALGSNYNFTLLEDTVHPFVNSVGLWPSATKGMNQVCQTINRMLESKNNLL</sequence>